<feature type="domain" description="NIDO" evidence="3">
    <location>
        <begin position="584"/>
        <end position="761"/>
    </location>
</feature>
<evidence type="ECO:0000259" key="3">
    <source>
        <dbReference type="Pfam" id="PF06119"/>
    </source>
</evidence>
<evidence type="ECO:0000313" key="4">
    <source>
        <dbReference type="EMBL" id="ANH38095.1"/>
    </source>
</evidence>
<keyword evidence="2" id="KW-0732">Signal</keyword>
<evidence type="ECO:0000256" key="2">
    <source>
        <dbReference type="SAM" id="SignalP"/>
    </source>
</evidence>
<protein>
    <submittedName>
        <fullName evidence="4">Dioxygenase</fullName>
    </submittedName>
</protein>
<dbReference type="Proteomes" id="UP000077868">
    <property type="component" value="Chromosome"/>
</dbReference>
<dbReference type="PANTHER" id="PTHR13802:SF65">
    <property type="entry name" value="NIDOGEN"/>
    <property type="match status" value="1"/>
</dbReference>
<dbReference type="EMBL" id="CP015079">
    <property type="protein sequence ID" value="ANH38095.1"/>
    <property type="molecule type" value="Genomic_DNA"/>
</dbReference>
<name>A0A1A9GKW5_9ACTN</name>
<dbReference type="GO" id="GO:0007160">
    <property type="term" value="P:cell-matrix adhesion"/>
    <property type="evidence" value="ECO:0007669"/>
    <property type="project" value="InterPro"/>
</dbReference>
<dbReference type="SUPFAM" id="SSF49464">
    <property type="entry name" value="Carboxypeptidase regulatory domain-like"/>
    <property type="match status" value="2"/>
</dbReference>
<organism evidence="4 5">
    <name type="scientific">Nocardioides dokdonensis FR1436</name>
    <dbReference type="NCBI Taxonomy" id="1300347"/>
    <lineage>
        <taxon>Bacteria</taxon>
        <taxon>Bacillati</taxon>
        <taxon>Actinomycetota</taxon>
        <taxon>Actinomycetes</taxon>
        <taxon>Propionibacteriales</taxon>
        <taxon>Nocardioidaceae</taxon>
        <taxon>Nocardioides</taxon>
    </lineage>
</organism>
<gene>
    <name evidence="4" type="ORF">I601_1663</name>
</gene>
<reference evidence="4 5" key="1">
    <citation type="submission" date="2016-03" db="EMBL/GenBank/DDBJ databases">
        <title>Complete genome sequence of a soil Actinobacterium, Nocardioides dokdonensis FR1436.</title>
        <authorList>
            <person name="Kwon S.-K."/>
            <person name="Kim K."/>
            <person name="Kim J.F."/>
        </authorList>
    </citation>
    <scope>NUCLEOTIDE SEQUENCE [LARGE SCALE GENOMIC DNA]</scope>
    <source>
        <strain evidence="4 5">FR1436</strain>
    </source>
</reference>
<dbReference type="Pfam" id="PF13620">
    <property type="entry name" value="CarboxypepD_reg"/>
    <property type="match status" value="1"/>
</dbReference>
<feature type="chain" id="PRO_5008388375" evidence="2">
    <location>
        <begin position="32"/>
        <end position="1496"/>
    </location>
</feature>
<dbReference type="Pfam" id="PF06119">
    <property type="entry name" value="NIDO"/>
    <property type="match status" value="1"/>
</dbReference>
<dbReference type="InterPro" id="IPR008969">
    <property type="entry name" value="CarboxyPept-like_regulatory"/>
</dbReference>
<keyword evidence="4" id="KW-0223">Dioxygenase</keyword>
<keyword evidence="5" id="KW-1185">Reference proteome</keyword>
<accession>A0A1A9GKW5</accession>
<dbReference type="PATRIC" id="fig|1300347.3.peg.1663"/>
<dbReference type="PANTHER" id="PTHR13802">
    <property type="entry name" value="MUCIN 4-RELATED"/>
    <property type="match status" value="1"/>
</dbReference>
<dbReference type="InterPro" id="IPR051495">
    <property type="entry name" value="Epithelial_Barrier/Signaling"/>
</dbReference>
<dbReference type="OrthoDB" id="3881096at2"/>
<dbReference type="RefSeq" id="WP_068108106.1">
    <property type="nucleotide sequence ID" value="NZ_CP015079.1"/>
</dbReference>
<evidence type="ECO:0000256" key="1">
    <source>
        <dbReference type="SAM" id="MobiDB-lite"/>
    </source>
</evidence>
<feature type="signal peptide" evidence="2">
    <location>
        <begin position="1"/>
        <end position="31"/>
    </location>
</feature>
<keyword evidence="4" id="KW-0560">Oxidoreductase</keyword>
<evidence type="ECO:0000313" key="5">
    <source>
        <dbReference type="Proteomes" id="UP000077868"/>
    </source>
</evidence>
<sequence length="1496" mass="155018">MRSSPRRSGLSVLLSLVLLLGSLLVAGAAAAAPSPEAGNGTLTGFAHDLQARGLDGVTVEAFAVGSDPDVDPPVGTTGTPSETGRAPGNWYLELPQGEYRLRFSGAGLQTQWYGGGAGRVVQVAEGLIERLPATSLRGTATAVVHGTVHDDLDHRAVHDILVEAVDADGLPAASALTYSSDQFQSDGYFALHLDAGTWTIRASDPDGRGYEPIEMGEVTVAAGEEKKLGDFRVSRRTGQVAVSVVDGLSRPLARPRVKIREVPGAPYFKAKGRADEDGTIVFTGVPESTDSVTVCADAGTGWVCLGGVRKRRAAETLHVVGGQTTLAEVVVDQVLVTGSVVDQEGRPIMGADVDIISVEGDSYNWAGNAPSDASGRFAVAMLRTADTAYTACVYGRAWTCLGGRSNPARAHTFTIPTDVAEHEIAEALVLDNRPPTTVTSTVRTVGGNKVVAPILQALRWDGDEWTAVSESVGDGSGRVSAELTQGTYTFRFLRAGFAPLVLGGGSELPGAPVEGSSVEVGADPVDLGTVLLQPRPRTSAPTGGEYGPAYDHCLSNYLPPNDDESSDAVALPFALSFFGQPYSDVFVNNNGNVTFGEELSAYTPSAFSSDAGGGYSGPPIIAPFFADVDTRGEGSNVVTYGASPDGSSFCVNWVDVGYFSHATDRLNSFQLLLTQRSGAESSEGDFDITFNYDQLQWDIGEVSDVTALAGFTAGTPDVPGTVIQLDGSLEPGALLDDGPNSLVGGTQNAGDRLGRYLFPVRNGEVSQLLGGLSGQVVDESGDPVPGALVEPCRAVSGVLRCAGVVRTNSDGHFTSVGLPEGSYQLRVSPPAGSAHFPTTASGTVVRGVTTALESPVLLTRPRPAPAGVELGNSPGADPWLPAPYIDQNGVYVVHYRAPLDLVVEGCPGVADPAWSLVVEGVERSAGVLVESAPGVYRATVPSAYPEHGEATLTTTVLATCDATRPVVFDLYIDPSGVVTDQYGQPLDAVRTELMRADTGAGPFTPVPDGSAIMSPSNRVNPDVTSADGVFRWDVLAGYYRVDATKAGCTPTSTAEMEVPPERLDLLIKMTCAAAAVTPLVAPEVQGVPAVGTVLTATAGTWPGALVPTRVEWLRGATVVGTDPAYTPVAADAGRTLTMVRYAKRPDYLQENRADGARVSFEEARFELPVAVPAAPGGGGGGGGGTPPPAAAPVNTVAPSIGGDAEVGGALTAQPGTWDTEGLTFAYQWMRDGEAIAGATASGYTATKDDLGRSVNVRVTASRTGRTDGTAMASPVVVAAGGAPTVVTAPKISGEPVVGGLLSVSEGTWSAEGLSFAYQWTRDGEPIAGATGATYTLGAADKGTLVGVLVTASRAGYADGSAVAEGLAVPGDEQPEEPVSSKTKVKVLDRPVRADERARLKVVVRTVGEVVPTGVIEVTLVGGRTLTRDLDADEAGVQKLKLPKLAAGKYRVKVRYLGSEDVEASKAQVLRVRVKPARSGTRAMRADRPGRSMVDLW</sequence>
<dbReference type="InterPro" id="IPR003886">
    <property type="entry name" value="NIDO_dom"/>
</dbReference>
<dbReference type="KEGG" id="ndk:I601_1663"/>
<dbReference type="GO" id="GO:0051213">
    <property type="term" value="F:dioxygenase activity"/>
    <property type="evidence" value="ECO:0007669"/>
    <property type="project" value="UniProtKB-KW"/>
</dbReference>
<proteinExistence type="predicted"/>
<dbReference type="Gene3D" id="2.60.40.1120">
    <property type="entry name" value="Carboxypeptidase-like, regulatory domain"/>
    <property type="match status" value="3"/>
</dbReference>
<feature type="region of interest" description="Disordered" evidence="1">
    <location>
        <begin position="65"/>
        <end position="87"/>
    </location>
</feature>
<dbReference type="Gene3D" id="2.60.40.2700">
    <property type="match status" value="3"/>
</dbReference>
<dbReference type="STRING" id="1300347.I601_1663"/>